<sequence>MSFFSSIIACPRYWSEHIKHRQLHNFILQSQFSHIIDERLYVKPIKTEMKIALPLSLTPPSMGLRLSTVIDRCRLVSRSEYLISAGIRKNRPNGSIHPDSLTKKFVAARKFTGINLVITHRHFTRSAAYPDDCIKMLTGKGLLRNSWDILPRTPRNSISMNAIIKLT</sequence>
<dbReference type="InterPro" id="IPR013762">
    <property type="entry name" value="Integrase-like_cat_sf"/>
</dbReference>
<proteinExistence type="predicted"/>
<comment type="caution">
    <text evidence="1">The sequence shown here is derived from an EMBL/GenBank/DDBJ whole genome shotgun (WGS) entry which is preliminary data.</text>
</comment>
<accession>M7RB38</accession>
<organism evidence="1 2">
    <name type="scientific">Salmonella enterica subsp. enterica serovar Dublin str. UC16</name>
    <dbReference type="NCBI Taxonomy" id="1192688"/>
    <lineage>
        <taxon>Bacteria</taxon>
        <taxon>Pseudomonadati</taxon>
        <taxon>Pseudomonadota</taxon>
        <taxon>Gammaproteobacteria</taxon>
        <taxon>Enterobacterales</taxon>
        <taxon>Enterobacteriaceae</taxon>
        <taxon>Salmonella</taxon>
    </lineage>
</organism>
<protein>
    <recommendedName>
        <fullName evidence="3">Integrase</fullName>
    </recommendedName>
</protein>
<name>M7RB38_SALDU</name>
<dbReference type="Proteomes" id="UP000013259">
    <property type="component" value="Unassembled WGS sequence"/>
</dbReference>
<gene>
    <name evidence="1" type="ORF">A670_04272</name>
</gene>
<dbReference type="GO" id="GO:0006310">
    <property type="term" value="P:DNA recombination"/>
    <property type="evidence" value="ECO:0007669"/>
    <property type="project" value="InterPro"/>
</dbReference>
<evidence type="ECO:0000313" key="2">
    <source>
        <dbReference type="Proteomes" id="UP000013259"/>
    </source>
</evidence>
<dbReference type="HOGENOM" id="CLU_1593377_0_0_6"/>
<dbReference type="GO" id="GO:0015074">
    <property type="term" value="P:DNA integration"/>
    <property type="evidence" value="ECO:0007669"/>
    <property type="project" value="InterPro"/>
</dbReference>
<dbReference type="AlphaFoldDB" id="M7RB38"/>
<dbReference type="Gene3D" id="1.10.443.10">
    <property type="entry name" value="Intergrase catalytic core"/>
    <property type="match status" value="1"/>
</dbReference>
<dbReference type="GO" id="GO:0003677">
    <property type="term" value="F:DNA binding"/>
    <property type="evidence" value="ECO:0007669"/>
    <property type="project" value="InterPro"/>
</dbReference>
<evidence type="ECO:0000313" key="1">
    <source>
        <dbReference type="EMBL" id="EMR50544.1"/>
    </source>
</evidence>
<dbReference type="EMBL" id="APMR01000115">
    <property type="protein sequence ID" value="EMR50544.1"/>
    <property type="molecule type" value="Genomic_DNA"/>
</dbReference>
<evidence type="ECO:0008006" key="3">
    <source>
        <dbReference type="Google" id="ProtNLM"/>
    </source>
</evidence>
<reference evidence="1 2" key="1">
    <citation type="submission" date="2013-02" db="EMBL/GenBank/DDBJ databases">
        <authorList>
            <person name="McClelland M."/>
            <person name="Porwollik S."/>
            <person name="Desai P."/>
            <person name="Cheng P."/>
            <person name="Wollam A."/>
            <person name="Pepin K."/>
            <person name="Bhonagiri V."/>
            <person name="Fulton L."/>
            <person name="Fulton R."/>
            <person name="Delehaunty K."/>
            <person name="Fronick C."/>
            <person name="Godfrey J."/>
            <person name="Waligorski J."/>
            <person name="Appelbaum E."/>
            <person name="Tomlinson C."/>
            <person name="Warren W."/>
            <person name="Sodergren E."/>
            <person name="Weinstock G."/>
            <person name="Wilson R.K."/>
        </authorList>
    </citation>
    <scope>NUCLEOTIDE SEQUENCE [LARGE SCALE GENOMIC DNA]</scope>
    <source>
        <strain evidence="1 2">UC16</strain>
    </source>
</reference>